<organism evidence="2 3">
    <name type="scientific">Ceratobasidium theobromae</name>
    <dbReference type="NCBI Taxonomy" id="1582974"/>
    <lineage>
        <taxon>Eukaryota</taxon>
        <taxon>Fungi</taxon>
        <taxon>Dikarya</taxon>
        <taxon>Basidiomycota</taxon>
        <taxon>Agaricomycotina</taxon>
        <taxon>Agaricomycetes</taxon>
        <taxon>Cantharellales</taxon>
        <taxon>Ceratobasidiaceae</taxon>
        <taxon>Ceratobasidium</taxon>
    </lineage>
</organism>
<gene>
    <name evidence="2" type="ORF">CTheo_3257</name>
</gene>
<proteinExistence type="predicted"/>
<evidence type="ECO:0000313" key="2">
    <source>
        <dbReference type="EMBL" id="KAB5593339.1"/>
    </source>
</evidence>
<evidence type="ECO:0000313" key="3">
    <source>
        <dbReference type="Proteomes" id="UP000383932"/>
    </source>
</evidence>
<dbReference type="Proteomes" id="UP000383932">
    <property type="component" value="Unassembled WGS sequence"/>
</dbReference>
<name>A0A5N5QNW2_9AGAM</name>
<comment type="caution">
    <text evidence="2">The sequence shown here is derived from an EMBL/GenBank/DDBJ whole genome shotgun (WGS) entry which is preliminary data.</text>
</comment>
<accession>A0A5N5QNW2</accession>
<dbReference type="AlphaFoldDB" id="A0A5N5QNW2"/>
<feature type="region of interest" description="Disordered" evidence="1">
    <location>
        <begin position="133"/>
        <end position="160"/>
    </location>
</feature>
<dbReference type="OrthoDB" id="413520at2759"/>
<keyword evidence="3" id="KW-1185">Reference proteome</keyword>
<dbReference type="EMBL" id="SSOP01000040">
    <property type="protein sequence ID" value="KAB5593339.1"/>
    <property type="molecule type" value="Genomic_DNA"/>
</dbReference>
<sequence>MFEYLSFLRPPPERCSLHQQVTLVPQISNDLRTEPPQDEHNIYFAWQSSSGQIHRKGFTKLTTWRPDDSMYKPLSVALPPEAQPGDAWRLCLSVGHIDTPLVLDLAHPAFGRLPFPLISLPITVVAGDKVATPTNDLGMAKKPRAANKPPKGKPRPDQNNQVAHLHAPKQEKIQRFYLLPVGTPVGSEIGDRLMRITEQISFDLDKVCRILEPGRICSNRRRAEDMGFRHRSFVMASAITCAIERFGKWLFTIFGRFHEINRILPGKIDNTT</sequence>
<feature type="compositionally biased region" description="Basic residues" evidence="1">
    <location>
        <begin position="141"/>
        <end position="153"/>
    </location>
</feature>
<reference evidence="2 3" key="1">
    <citation type="journal article" date="2019" name="Fungal Biol. Biotechnol.">
        <title>Draft genome sequence of fastidious pathogen Ceratobasidium theobromae, which causes vascular-streak dieback in Theobroma cacao.</title>
        <authorList>
            <person name="Ali S.S."/>
            <person name="Asman A."/>
            <person name="Shao J."/>
            <person name="Firmansyah A.P."/>
            <person name="Susilo A.W."/>
            <person name="Rosmana A."/>
            <person name="McMahon P."/>
            <person name="Junaid M."/>
            <person name="Guest D."/>
            <person name="Kheng T.Y."/>
            <person name="Meinhardt L.W."/>
            <person name="Bailey B.A."/>
        </authorList>
    </citation>
    <scope>NUCLEOTIDE SEQUENCE [LARGE SCALE GENOMIC DNA]</scope>
    <source>
        <strain evidence="2 3">CT2</strain>
    </source>
</reference>
<evidence type="ECO:0000256" key="1">
    <source>
        <dbReference type="SAM" id="MobiDB-lite"/>
    </source>
</evidence>
<protein>
    <submittedName>
        <fullName evidence="2">Uncharacterized protein</fullName>
    </submittedName>
</protein>